<feature type="transmembrane region" description="Helical" evidence="1">
    <location>
        <begin position="24"/>
        <end position="42"/>
    </location>
</feature>
<keyword evidence="1" id="KW-1133">Transmembrane helix</keyword>
<dbReference type="InterPro" id="IPR036392">
    <property type="entry name" value="PLAT/LH2_dom_sf"/>
</dbReference>
<dbReference type="OrthoDB" id="6123187at2759"/>
<organism evidence="2 3">
    <name type="scientific">Elysia chlorotica</name>
    <name type="common">Eastern emerald elysia</name>
    <name type="synonym">Sea slug</name>
    <dbReference type="NCBI Taxonomy" id="188477"/>
    <lineage>
        <taxon>Eukaryota</taxon>
        <taxon>Metazoa</taxon>
        <taxon>Spiralia</taxon>
        <taxon>Lophotrochozoa</taxon>
        <taxon>Mollusca</taxon>
        <taxon>Gastropoda</taxon>
        <taxon>Heterobranchia</taxon>
        <taxon>Euthyneura</taxon>
        <taxon>Panpulmonata</taxon>
        <taxon>Sacoglossa</taxon>
        <taxon>Placobranchoidea</taxon>
        <taxon>Plakobranchidae</taxon>
        <taxon>Elysia</taxon>
    </lineage>
</organism>
<keyword evidence="1" id="KW-0812">Transmembrane</keyword>
<dbReference type="Gene3D" id="2.60.60.20">
    <property type="entry name" value="PLAT/LH2 domain"/>
    <property type="match status" value="1"/>
</dbReference>
<feature type="transmembrane region" description="Helical" evidence="1">
    <location>
        <begin position="228"/>
        <end position="249"/>
    </location>
</feature>
<dbReference type="SUPFAM" id="SSF49723">
    <property type="entry name" value="Lipase/lipooxygenase domain (PLAT/LH2 domain)"/>
    <property type="match status" value="1"/>
</dbReference>
<evidence type="ECO:0000256" key="1">
    <source>
        <dbReference type="SAM" id="Phobius"/>
    </source>
</evidence>
<comment type="caution">
    <text evidence="2">The sequence shown here is derived from an EMBL/GenBank/DDBJ whole genome shotgun (WGS) entry which is preliminary data.</text>
</comment>
<accession>A0A3S1CEI4</accession>
<keyword evidence="1" id="KW-0472">Membrane</keyword>
<evidence type="ECO:0008006" key="4">
    <source>
        <dbReference type="Google" id="ProtNLM"/>
    </source>
</evidence>
<reference evidence="2 3" key="1">
    <citation type="submission" date="2019-01" db="EMBL/GenBank/DDBJ databases">
        <title>A draft genome assembly of the solar-powered sea slug Elysia chlorotica.</title>
        <authorList>
            <person name="Cai H."/>
            <person name="Li Q."/>
            <person name="Fang X."/>
            <person name="Li J."/>
            <person name="Curtis N.E."/>
            <person name="Altenburger A."/>
            <person name="Shibata T."/>
            <person name="Feng M."/>
            <person name="Maeda T."/>
            <person name="Schwartz J.A."/>
            <person name="Shigenobu S."/>
            <person name="Lundholm N."/>
            <person name="Nishiyama T."/>
            <person name="Yang H."/>
            <person name="Hasebe M."/>
            <person name="Li S."/>
            <person name="Pierce S.K."/>
            <person name="Wang J."/>
        </authorList>
    </citation>
    <scope>NUCLEOTIDE SEQUENCE [LARGE SCALE GENOMIC DNA]</scope>
    <source>
        <strain evidence="2">EC2010</strain>
        <tissue evidence="2">Whole organism of an adult</tissue>
    </source>
</reference>
<sequence>MANTGTLAEVFNINLDIAKAANIFAYYVGALFFLAYFLSLFVSSLHVRQDSVVYPLTRPDLGQDFAEYIIVAKTSLLCGSSFDSRGRVIMTLKGSFDESPPLHLKRGKGIECFLERGSINIFVYHSPTNLGDIEGIDVKLINDAPYEIPYVQWRPSFITIMNPLTREEWGTAGVGRMVCPGVITETMKCGKGKRENHGIFKSVCLFHPLASLFNCPVRFGMYNNMVNAIFIFYLYSFLMTSVLVAELALNLNRVENLTYDVLYEDPTMRALACAGLTWACEIVLETLVRNSVPRVSAVRFALFRGLMEPIQSQHALRDFCINLEWDTVRPLILNKYVTLVRGVIHLSSHSVFPRAHSFSISNLWGYFTPAESRETDLFMRTMNTCGLPLPATLRWLGKEASSVKEEILFNQFESDFKEPMCYFCCWLRDWPVNIIDEPWQNGLVLSHVMAKDIISLMKLSNIASQARKAQICMHQWYGMICCLFLQVLKQNIFIKSDSVQTVNAFIHRTMSQFGRRSAREIQVTWKSRHQKIHNNPQKWAAYEQFLTGKNDNDNVNRTLERLMPWISPSFRRYESASGIDLDNPYYLEDDLRFDDMSSLVDLEEKERKAFDRRMEAGGEGNVPVVPATFTKFSVVEEGTPCYDFQSAACTKHAITPPSTLRSRRNALKNQNIKWKEDEIRSREAASSDDISLGICSTKSLGPFRRQRSDLLLIYASDEMDEAKMREKMKKEKDNQIQMLLQQKKVEKQELSRPDLEARIATPISTFEEFLLGPPSDTTVKPIPVANQKNYFLRHKDEIASFNCGGKQCLAFVDIHKMVGNSCMEILKRILQDLLFFALDSPTVRMRSKIWLRKRMVLKLFEEMDKKSTFYEDAMFKDSGLKERENYACNQSITTNLTMLEVLLDVATKNQAVCAEEDNKRREELYSISRNPQQRCLYCAKKIRKEVSDPADGCQDFEKLVKFFTTETIYVAQLEVNAEMLHKITLQRFCAGIMNLAEREMLLELEDPPMVLSTKITRALLYKMLELKSPKASTDFREMTADELRRVGTRRERIQARHDASIGRAKKDSTKQKKEKAINSHLVETLSSKWRVSAKENEVHYCAHLLAQCLVQEKILGFSIYSGFISKEHEMLLEGSKAHLIEVEKKATKAILKIGNALLEKRLDAALRERDFIDVVFNKTSVEAGFTVEAVSVMQVLIEPTFLKTCCFYINDIVERKIAEFIEFFGYMSEFDPLKPFAKVKKLMKVSHIKYEMDKAIVEKPVADHNSISTPVLRWGVDAIQGVKPLPKDLKDSLTYEDPESLLAKALEYGMNVKELEPLISLMLKTRRKAKKAMEMRETEELKKLQLHLARVQARLTEQVALAAQNASDTAAVETDFQREYHRDELYNVELYATRDLKRFFGTAFGFFVLFLLVAMTLVLMLFTTFRASNMSMDPARVWFIACGKAALIYTLVLQPAKCLLYSLLRFYRI</sequence>
<feature type="transmembrane region" description="Helical" evidence="1">
    <location>
        <begin position="1437"/>
        <end position="1456"/>
    </location>
</feature>
<gene>
    <name evidence="2" type="ORF">EGW08_001752</name>
</gene>
<dbReference type="Proteomes" id="UP000271974">
    <property type="component" value="Unassembled WGS sequence"/>
</dbReference>
<evidence type="ECO:0000313" key="2">
    <source>
        <dbReference type="EMBL" id="RUS90484.1"/>
    </source>
</evidence>
<name>A0A3S1CEI4_ELYCH</name>
<dbReference type="EMBL" id="RQTK01000031">
    <property type="protein sequence ID" value="RUS90484.1"/>
    <property type="molecule type" value="Genomic_DNA"/>
</dbReference>
<keyword evidence="3" id="KW-1185">Reference proteome</keyword>
<feature type="transmembrane region" description="Helical" evidence="1">
    <location>
        <begin position="1399"/>
        <end position="1425"/>
    </location>
</feature>
<protein>
    <recommendedName>
        <fullName evidence="4">PLAT domain-containing protein</fullName>
    </recommendedName>
</protein>
<proteinExistence type="predicted"/>
<evidence type="ECO:0000313" key="3">
    <source>
        <dbReference type="Proteomes" id="UP000271974"/>
    </source>
</evidence>